<dbReference type="OrthoDB" id="9760804at2"/>
<dbReference type="InterPro" id="IPR052182">
    <property type="entry name" value="Glycogen/Maltodextrin_Phosph"/>
</dbReference>
<dbReference type="GO" id="GO:0008184">
    <property type="term" value="F:glycogen phosphorylase activity"/>
    <property type="evidence" value="ECO:0007669"/>
    <property type="project" value="InterPro"/>
</dbReference>
<organism evidence="6 7">
    <name type="scientific">Sedimentisphaera cyanobacteriorum</name>
    <dbReference type="NCBI Taxonomy" id="1940790"/>
    <lineage>
        <taxon>Bacteria</taxon>
        <taxon>Pseudomonadati</taxon>
        <taxon>Planctomycetota</taxon>
        <taxon>Phycisphaerae</taxon>
        <taxon>Sedimentisphaerales</taxon>
        <taxon>Sedimentisphaeraceae</taxon>
        <taxon>Sedimentisphaera</taxon>
    </lineage>
</organism>
<dbReference type="Gene3D" id="3.40.50.2000">
    <property type="entry name" value="Glycogen Phosphorylase B"/>
    <property type="match status" value="3"/>
</dbReference>
<feature type="domain" description="DUF3417" evidence="5">
    <location>
        <begin position="13"/>
        <end position="119"/>
    </location>
</feature>
<dbReference type="RefSeq" id="WP_077539463.1">
    <property type="nucleotide sequence ID" value="NZ_CP019633.1"/>
</dbReference>
<dbReference type="PIRSF" id="PIRSF000460">
    <property type="entry name" value="Pprylas_GlgP"/>
    <property type="match status" value="1"/>
</dbReference>
<keyword evidence="6" id="KW-0808">Transferase</keyword>
<dbReference type="Proteomes" id="UP000188273">
    <property type="component" value="Chromosome"/>
</dbReference>
<evidence type="ECO:0000313" key="6">
    <source>
        <dbReference type="EMBL" id="AQQ09001.1"/>
    </source>
</evidence>
<evidence type="ECO:0000313" key="7">
    <source>
        <dbReference type="Proteomes" id="UP000188273"/>
    </source>
</evidence>
<keyword evidence="6" id="KW-0328">Glycosyltransferase</keyword>
<comment type="similarity">
    <text evidence="2">Belongs to the glycogen phosphorylase family.</text>
</comment>
<evidence type="ECO:0000256" key="4">
    <source>
        <dbReference type="PIRSR" id="PIRSR000460-1"/>
    </source>
</evidence>
<dbReference type="PANTHER" id="PTHR42655">
    <property type="entry name" value="GLYCOGEN PHOSPHORYLASE"/>
    <property type="match status" value="1"/>
</dbReference>
<evidence type="ECO:0000256" key="3">
    <source>
        <dbReference type="ARBA" id="ARBA00022533"/>
    </source>
</evidence>
<keyword evidence="7" id="KW-1185">Reference proteome</keyword>
<feature type="modified residue" description="N6-(pyridoxal phosphate)lysine" evidence="4">
    <location>
        <position position="606"/>
    </location>
</feature>
<dbReference type="KEGG" id="pbu:L21SP3_00795"/>
<reference evidence="7" key="1">
    <citation type="submission" date="2017-02" db="EMBL/GenBank/DDBJ databases">
        <title>Comparative genomics and description of representatives of a novel lineage of planctomycetes thriving in anoxic sediments.</title>
        <authorList>
            <person name="Spring S."/>
            <person name="Bunk B."/>
            <person name="Sproer C."/>
            <person name="Klenk H.-P."/>
        </authorList>
    </citation>
    <scope>NUCLEOTIDE SEQUENCE [LARGE SCALE GENOMIC DNA]</scope>
    <source>
        <strain evidence="7">L21-RPul-D3</strain>
    </source>
</reference>
<name>A0A1Q2HNU6_9BACT</name>
<comment type="catalytic activity">
    <reaction evidence="1">
        <text>[(1-&gt;4)-alpha-D-glucosyl](n) + phosphate = [(1-&gt;4)-alpha-D-glucosyl](n-1) + alpha-D-glucose 1-phosphate</text>
        <dbReference type="Rhea" id="RHEA:41732"/>
        <dbReference type="Rhea" id="RHEA-COMP:9584"/>
        <dbReference type="Rhea" id="RHEA-COMP:9586"/>
        <dbReference type="ChEBI" id="CHEBI:15444"/>
        <dbReference type="ChEBI" id="CHEBI:43474"/>
        <dbReference type="ChEBI" id="CHEBI:58601"/>
        <dbReference type="EC" id="2.4.1.1"/>
    </reaction>
</comment>
<gene>
    <name evidence="6" type="primary">glgP</name>
    <name evidence="6" type="ORF">L21SP3_00795</name>
</gene>
<evidence type="ECO:0000256" key="1">
    <source>
        <dbReference type="ARBA" id="ARBA00001275"/>
    </source>
</evidence>
<dbReference type="STRING" id="1940790.L21SP3_00795"/>
<keyword evidence="4" id="KW-0663">Pyridoxal phosphate</keyword>
<evidence type="ECO:0000259" key="5">
    <source>
        <dbReference type="Pfam" id="PF11897"/>
    </source>
</evidence>
<dbReference type="SUPFAM" id="SSF53756">
    <property type="entry name" value="UDP-Glycosyltransferase/glycogen phosphorylase"/>
    <property type="match status" value="1"/>
</dbReference>
<sequence length="851" mass="97875">MRNIRLFNVLPKIPSKLQFLETLADNVWWCWNKEAISLFRYIDLDLWKECKSNPKILLKRAGQERLEELSEDPTFLKQLDEVREKFQTEVEKPEKEKQNSSGNNCIAYFSLEHGLHESIRLYSGGLGILAGDHLKSASELELPMVGVGLLYRQGYFRQTIDKDGWQNEHYPDNNIEHMPVSRARDANGGEIMVSLRLADQVVHAIIWQMKVGNVKLYLLDTEIPENSPDMRSITWRLYGGDKKMRLHQELLLGIAGHQALVKLGYEPKVCHINEGHAAFISLSRISHLIETRDIDYNTAIQIAWRTNIFTTHTPVPAGNEVFDIELLRPYLEALQEDLHLDPNRIIRWGLPPNSGEDIREFSMTILGLRMANYSNGVSRLHGEVARNMWAHLWPDKPKDEVPIKHVTNGVHVRSWVSRRNQELYDRYLSPGWEHFIDNETICSEIDRIPDTLLWQVHQMEKADLVHSTRSAITRQLSNLNATEKEKRSVHNCLDPYALTIGFARRFATYKRATLLLSDKDRLANLLKSEDKPVQFIFAGKAHPADEKGKSFIHEIIQFAKEYGVSHRVVFLEDYDIRIARTMVHGVDVWLNNPERPKEASGTSGMKVAINGGINCSILDGWWAEAYCPECGWAIPSRDDVYDEQYRNIIEAQALFNILENEIVPCYYSRKTGEMPAEWIAKIKQSLKMALYNFSSNRMVYEYKEHFYTPALGAYDKLTDSKCSYAKELAKVKQTYYEKLGNVNIGIPQIIEDISHVYVNDKITVRLEVYLDGLDPEQVDVELYYGPVDPTNKVISSNIAKMNIIEDKSKGNYLYEAQVNCQMAGRFGVTARLTPAGNTWDNHIPNFVVWSD</sequence>
<dbReference type="Pfam" id="PF11897">
    <property type="entry name" value="DUF3417"/>
    <property type="match status" value="1"/>
</dbReference>
<keyword evidence="3" id="KW-0021">Allosteric enzyme</keyword>
<dbReference type="Pfam" id="PF00343">
    <property type="entry name" value="Phosphorylase"/>
    <property type="match status" value="2"/>
</dbReference>
<evidence type="ECO:0000256" key="2">
    <source>
        <dbReference type="ARBA" id="ARBA00006047"/>
    </source>
</evidence>
<proteinExistence type="inferred from homology"/>
<protein>
    <submittedName>
        <fullName evidence="6">Glycogen phosphorylase</fullName>
        <ecNumber evidence="6">2.4.1.1</ecNumber>
    </submittedName>
</protein>
<dbReference type="InterPro" id="IPR011834">
    <property type="entry name" value="Agluc_phsphrylas"/>
</dbReference>
<dbReference type="AlphaFoldDB" id="A0A1Q2HNU6"/>
<accession>A0A1Q2HNU6</accession>
<dbReference type="EC" id="2.4.1.1" evidence="6"/>
<dbReference type="GO" id="GO:0030170">
    <property type="term" value="F:pyridoxal phosphate binding"/>
    <property type="evidence" value="ECO:0007669"/>
    <property type="project" value="InterPro"/>
</dbReference>
<dbReference type="EMBL" id="CP019633">
    <property type="protein sequence ID" value="AQQ09001.1"/>
    <property type="molecule type" value="Genomic_DNA"/>
</dbReference>
<dbReference type="InterPro" id="IPR024517">
    <property type="entry name" value="Glycogen_phosphorylase_DUF3417"/>
</dbReference>
<dbReference type="NCBIfam" id="TIGR02094">
    <property type="entry name" value="more_P_ylases"/>
    <property type="match status" value="1"/>
</dbReference>
<dbReference type="InterPro" id="IPR000811">
    <property type="entry name" value="Glyco_trans_35"/>
</dbReference>
<dbReference type="PANTHER" id="PTHR42655:SF1">
    <property type="entry name" value="GLYCOGEN PHOSPHORYLASE"/>
    <property type="match status" value="1"/>
</dbReference>
<dbReference type="GO" id="GO:0005975">
    <property type="term" value="P:carbohydrate metabolic process"/>
    <property type="evidence" value="ECO:0007669"/>
    <property type="project" value="InterPro"/>
</dbReference>